<dbReference type="Pfam" id="PF20248">
    <property type="entry name" value="DUF6603"/>
    <property type="match status" value="1"/>
</dbReference>
<protein>
    <recommendedName>
        <fullName evidence="1">DUF6603 domain-containing protein</fullName>
    </recommendedName>
</protein>
<dbReference type="RefSeq" id="WP_260793906.1">
    <property type="nucleotide sequence ID" value="NZ_CP093313.1"/>
</dbReference>
<keyword evidence="3" id="KW-1185">Reference proteome</keyword>
<evidence type="ECO:0000313" key="2">
    <source>
        <dbReference type="EMBL" id="UWZ84403.1"/>
    </source>
</evidence>
<accession>A0A9J7BNU4</accession>
<evidence type="ECO:0000259" key="1">
    <source>
        <dbReference type="Pfam" id="PF20248"/>
    </source>
</evidence>
<dbReference type="InterPro" id="IPR029058">
    <property type="entry name" value="AB_hydrolase_fold"/>
</dbReference>
<name>A0A9J7BNU4_9BACT</name>
<dbReference type="Proteomes" id="UP001059380">
    <property type="component" value="Chromosome"/>
</dbReference>
<gene>
    <name evidence="2" type="ORF">MOP44_00365</name>
</gene>
<organism evidence="2 3">
    <name type="scientific">Occallatibacter riparius</name>
    <dbReference type="NCBI Taxonomy" id="1002689"/>
    <lineage>
        <taxon>Bacteria</taxon>
        <taxon>Pseudomonadati</taxon>
        <taxon>Acidobacteriota</taxon>
        <taxon>Terriglobia</taxon>
        <taxon>Terriglobales</taxon>
        <taxon>Acidobacteriaceae</taxon>
        <taxon>Occallatibacter</taxon>
    </lineage>
</organism>
<dbReference type="KEGG" id="orp:MOP44_00365"/>
<sequence length="3359" mass="345489">MSDPQLGNEILDLAKAIGLFNDSGLNADWFGNPLDHIQAIFTNDTQRAAFLRVLDALLEPASLPDLPASETWHPLLSDQTRGNAYLTVNTAHNLTFGFAGDFHSDGSTPLASLRAHLPLVSVNGGNAEAVAGTPDGPLDLSLRVHLGLAFGADPIGLDDVIVIASLTPFGGPHPATLTVELQGLQLDNTGKKNVFLDPSNLGSEAIHLIVAFMQQQLHSLAGGGGVAGAVADNLLPLLGFGDSAIPQFPFEQLGNPAALNQWFASLLQGGAAAPIAAWLQHLARLLGNAVAATSGTGSESDPWVVPILALGATTGSGLNITLATKTVSSTTSLLLGLQARVIPSGPNPPLRIEGSAILASIPVTGTGSASVLPSASVIAIAPGALGAGALVNTATIAAQKLRAGFTWTGTALQPLLEIDSVDFTVAGTTTHYPKIDLTNADSVASDLSATVGNLLASYLGNTGPGRNLAALIGIVKPENDAASPHTLNFAQLVSNPAHAIAAVHRSVLLDGAHPWSHMLEEIGGMVGIATAVTGSGTRNNPWVLELAPPSGFHVELAAWNDQTSGNAADPQKLRLGLRASFSQAPFEIYWLSELLAFDLPQSGAGAVSLMAGQHAHIGIQPIPAVPDVAGLSISVGDLAADMAFIPGSPVTWTAGVHNISVSYAGSTVNVPFVGFPNAAAFDVSNPAAIAAGFGITIPNLELLLRLVLTRALASWGGVPAYTLAGLLGIHSGLDGLPSDWPTLADPGAAGSLLSDPFTAVRKWLQQIATGVSAEGEAFLPQLFPWLRGLLADALPDIPGDPLPDFTLPITGSGTYDDPWALPLATTSSAGLDALLWLEPAGPPPSWANAFVSAATSADNFFSFFQTAQSVAAFLPELRNAIYNNDPILLTSALNDLSAVLENGDGVSQLASQVPTSPNWTAGTTLTSAHNKQPSDPQAISQILSQVDTMAGGAGSARTVLLLGPAFSDHTIWNALLADPNVHGTTAANTSFNLRVPGLDPASVDLTTVTAQASWYTADLQDDATGNTDSLVAQIGRLVARVQQLNGATPVTLVAHSTAGIAALKYTQANSALVQGLITLGTPHLGSSLDSLAETRIADALRVIKLLRDNIAAGSFRDAIDFLLLALDGYLPAVGGALPVAAPFPAGSFPTPITAPASIDSGGRPVFALGSQIGSGLLDALKPALSAVAHAAANPAVTPPAPTHIGIGARAHVNQATVASGTLAVDTTIRGDLFQIPLHSGAPTPPHPKHAVFVRANLVNPNGWLIGASSAIAAPGLPPVDVRVRWAEIGADIYPDGTLKVDPVISLHQVSWHGPVTELVDIAHPNAQALLGAVLQGISQPTPPSGSAADILLTTLQALNIAVADIHGGIGISADAFNALIADPIGYLSQQFTNAINSAAGIAGFISATQIIPSRGAVAVPEWTLQLAGLPLELYVLPNPWAVGIRTTGAGWSIADSTGITLDASVSLPGFTPDFDASFTLGAFSLVFDAATQHLTASAQPWLQPITLIPTPSPASLQAMLTNALPRMLFSGATSAVLEALAGPGINVGPIDTFFTSMSPLLTQPSALGNGTTLDSAKLTKFLQFIGNLAGLPAGPGLTLPGDLQITASGAGTAVDPIKLQVQTTAAIGGVLNLTGGVSFDALLHPSPTGSVAFTIPLPAAVAGAWSAVTVNFGGSAAGVTLSVAPVSVPPTAPIQILPTFSGLGTLANALESLLPQVLDALVTAVGPGPVPTLVLNIATAVGIYDNAGKFAAHANDLKAMLNGTWLSTFTANPANAASKIAALFSGGSPLAGILPGSVSSTAGVVTWNFPLGGADSGTINVALGWDASGPSATIGINQLKFGSGALVLSAAGGYALGNIAVSTSFGADLDAALGISVTPTIALSESGGTFHLSLYPLADNTGNGPMTVDLLPTVSVTNPDPAKLIEKWLVPLVGNTLLKTAVIKNTFDTHLWPSGPQVRTVLTGSGIAVPSGPDLVLNGSFPTVTQLVSGVLNALATGISINITDHLSIGLTNGGGKIGVNLKGAIDFTVGDYDLSMLFGAPTEWGSTFDAGVTLSLLQISPSFQFTPELTVAGLGLGLTGANDAPLVNSNGFRIGGVRLYSFFHAGFTNGTSSNFTFDSPGAGVEIDKLGLPLSQATGGNVGGNNPVAAGLLGGGGNGGNGGGDSQPVNPGVDVAAWYWASPAGDDTFHILISGDNKPIWIGVHAQLGPIYLDQIGIIFNGNTSASLVLDATVKVGPLTGQVDELGVTIPYKSLMHPDKWSLDLKGLALSFQTPGVTIAGALLKNDSGPAVEYDGMLLIQITEFGLVAVGAYSKPHDASGDYTSIFVFAGVFIVIGIPPVIEVEAIGLGVGYNRELIVPDDMNKIPEFILVAALDDGGALANDPMGELMQIRDSIPAKRGSLWLAVGLHGTTFVIVHVTAIVYVALDRGVEVGVLGVARLAVPSDDTALVSVELAIKARFSSAEGILSIQAQLTDNSYIFDKDCQLTGGFAYFMWFPQGQFVITIGGYHPQFHKPTQFPDVPRLGFRWALPIGANIKGENYFALTNTCIMAGGKLELTYGISCAYVWFTAFADFLISWDPFYYTIDIGVSVGATIAIQVCFWGFCIGVHITLSLGATLTIEGPPLHGTVSVDLGICTITVPFGPDANPQPPYITDFNIFATKYLFGNDPNGNAFRVNVLKGLVPPSPSGAEPAPGTIDKPWKMLSEFSFQCDTKLPASITTDFVQGTKDHSDQVHVIDLAPMNKESVDSTMFISLFGKDNHDQWVQISVQSPPADAELQIDSLHWTMTPIIGKVSEATWHWLDPTHMPAAANTIPAIVGFTIQGFCVLTEQTALIPIAKLYDVGNSRPLPFATDFTFSYAQYQAFGLAAEEYLALTASTASTSVYEIASAITSGSGGFFAEQRTTSGLPTPGNSRVANRAMLYRRSSPPQIAPITTGLTMRAPALSAPPIISRPPVVLPVALEGPRLRAVLRGLPQVVSDVPTTLRTTVKSVAAAAGVLRMAAPLADVPGSGLLRVKGASAPAPTRIAKASSTLRSTELGWVSGKGHQQQIAQAEADLVGNGLTVPAGTTHVWDVPANLQNTLVITGDSAFRITFLTRGGSVLSDAEYPPAVSTKIQIPPKCGMFSVECLGNLPAGVSARTSGFAAISFTAAPAGRKTVAGWQANNLLPQVGPTTLLSRGSCLVLPQTHIPLRERQAIAQTMVRAADAVAGQIGTETWLPTHIGAVMILLDLQDATSSDDGDLAISAQGATLASNPIRILGGRRRALLYDIAKIDPKAARIVIGVASTKGWRLSGVVGLPGNAQEWATDLQGKVPEHVVADGPLTPDGSVSIRLSAGGESAAGTHAGTIDIVPTGVAV</sequence>
<evidence type="ECO:0000313" key="3">
    <source>
        <dbReference type="Proteomes" id="UP001059380"/>
    </source>
</evidence>
<dbReference type="SUPFAM" id="SSF53474">
    <property type="entry name" value="alpha/beta-Hydrolases"/>
    <property type="match status" value="1"/>
</dbReference>
<reference evidence="2" key="1">
    <citation type="submission" date="2021-04" db="EMBL/GenBank/DDBJ databases">
        <title>Phylogenetic analysis of Acidobacteriaceae.</title>
        <authorList>
            <person name="Qiu L."/>
            <person name="Zhang Q."/>
        </authorList>
    </citation>
    <scope>NUCLEOTIDE SEQUENCE</scope>
    <source>
        <strain evidence="2">DSM 25168</strain>
    </source>
</reference>
<feature type="domain" description="DUF6603" evidence="1">
    <location>
        <begin position="2204"/>
        <end position="2660"/>
    </location>
</feature>
<dbReference type="Gene3D" id="3.40.50.1820">
    <property type="entry name" value="alpha/beta hydrolase"/>
    <property type="match status" value="1"/>
</dbReference>
<proteinExistence type="predicted"/>
<dbReference type="InterPro" id="IPR046538">
    <property type="entry name" value="DUF6603"/>
</dbReference>
<dbReference type="EMBL" id="CP093313">
    <property type="protein sequence ID" value="UWZ84403.1"/>
    <property type="molecule type" value="Genomic_DNA"/>
</dbReference>